<keyword evidence="3" id="KW-1185">Reference proteome</keyword>
<dbReference type="Proteomes" id="UP000326202">
    <property type="component" value="Chromosome"/>
</dbReference>
<keyword evidence="1" id="KW-0812">Transmembrane</keyword>
<evidence type="ECO:0000256" key="1">
    <source>
        <dbReference type="SAM" id="Phobius"/>
    </source>
</evidence>
<keyword evidence="1" id="KW-0472">Membrane</keyword>
<proteinExistence type="predicted"/>
<dbReference type="Pfam" id="PF09838">
    <property type="entry name" value="DUF2065"/>
    <property type="match status" value="1"/>
</dbReference>
<evidence type="ECO:0000313" key="2">
    <source>
        <dbReference type="EMBL" id="QEX15902.1"/>
    </source>
</evidence>
<dbReference type="EMBL" id="CP042906">
    <property type="protein sequence ID" value="QEX15902.1"/>
    <property type="molecule type" value="Genomic_DNA"/>
</dbReference>
<name>A0A5J6MER3_9PROT</name>
<keyword evidence="1" id="KW-1133">Transmembrane helix</keyword>
<sequence>MSDLATALGLLLVIEGIALAAIPGMLRRFTETLAVLPETTQRIAGLVAAGAGLLLVWLVRG</sequence>
<reference evidence="2 3" key="1">
    <citation type="submission" date="2019-08" db="EMBL/GenBank/DDBJ databases">
        <title>Hyperibacter terrae gen. nov., sp. nov. and Hyperibacter viscosus sp. nov., two new members in the family Rhodospirillaceae isolated from the rhizosphere of Hypericum perforatum.</title>
        <authorList>
            <person name="Noviana Z."/>
        </authorList>
    </citation>
    <scope>NUCLEOTIDE SEQUENCE [LARGE SCALE GENOMIC DNA]</scope>
    <source>
        <strain evidence="2 3">R5913</strain>
    </source>
</reference>
<dbReference type="PANTHER" id="PTHR38602:SF1">
    <property type="entry name" value="INNER MEMBRANE PROTEIN"/>
    <property type="match status" value="1"/>
</dbReference>
<feature type="transmembrane region" description="Helical" evidence="1">
    <location>
        <begin position="39"/>
        <end position="59"/>
    </location>
</feature>
<dbReference type="OrthoDB" id="9815199at2"/>
<dbReference type="RefSeq" id="WP_151176320.1">
    <property type="nucleotide sequence ID" value="NZ_CP042906.1"/>
</dbReference>
<protein>
    <recommendedName>
        <fullName evidence="4">DUF2065 domain-containing protein</fullName>
    </recommendedName>
</protein>
<dbReference type="AlphaFoldDB" id="A0A5J6MER3"/>
<accession>A0A5J6MER3</accession>
<gene>
    <name evidence="2" type="ORF">FRZ44_11910</name>
</gene>
<organism evidence="2 3">
    <name type="scientific">Hypericibacter terrae</name>
    <dbReference type="NCBI Taxonomy" id="2602015"/>
    <lineage>
        <taxon>Bacteria</taxon>
        <taxon>Pseudomonadati</taxon>
        <taxon>Pseudomonadota</taxon>
        <taxon>Alphaproteobacteria</taxon>
        <taxon>Rhodospirillales</taxon>
        <taxon>Dongiaceae</taxon>
        <taxon>Hypericibacter</taxon>
    </lineage>
</organism>
<dbReference type="KEGG" id="htq:FRZ44_11910"/>
<dbReference type="InterPro" id="IPR019201">
    <property type="entry name" value="DUF2065"/>
</dbReference>
<dbReference type="PANTHER" id="PTHR38602">
    <property type="entry name" value="INNER MEMBRANE PROTEIN-RELATED"/>
    <property type="match status" value="1"/>
</dbReference>
<evidence type="ECO:0008006" key="4">
    <source>
        <dbReference type="Google" id="ProtNLM"/>
    </source>
</evidence>
<evidence type="ECO:0000313" key="3">
    <source>
        <dbReference type="Proteomes" id="UP000326202"/>
    </source>
</evidence>